<evidence type="ECO:0000313" key="1">
    <source>
        <dbReference type="EMBL" id="KYC46492.1"/>
    </source>
</evidence>
<comment type="caution">
    <text evidence="1">The sequence shown here is derived from an EMBL/GenBank/DDBJ whole genome shotgun (WGS) entry which is preliminary data.</text>
</comment>
<dbReference type="EMBL" id="LNGD01000203">
    <property type="protein sequence ID" value="KYC46492.1"/>
    <property type="molecule type" value="Genomic_DNA"/>
</dbReference>
<gene>
    <name evidence="1" type="ORF">AMQ74_01810</name>
</gene>
<dbReference type="Proteomes" id="UP000075578">
    <property type="component" value="Unassembled WGS sequence"/>
</dbReference>
<dbReference type="AlphaFoldDB" id="A0A150INR6"/>
<organism evidence="1 2">
    <name type="scientific">Candidatus Methanofastidiosum methylothiophilum</name>
    <dbReference type="NCBI Taxonomy" id="1705564"/>
    <lineage>
        <taxon>Archaea</taxon>
        <taxon>Methanobacteriati</taxon>
        <taxon>Methanobacteriota</taxon>
        <taxon>Stenosarchaea group</taxon>
        <taxon>Candidatus Methanofastidiosia</taxon>
        <taxon>Candidatus Methanofastidiosales</taxon>
        <taxon>Candidatus Methanofastidiosaceae</taxon>
        <taxon>Candidatus Methanofastidiosum</taxon>
    </lineage>
</organism>
<proteinExistence type="predicted"/>
<sequence>MDKKEHPKCINCNSNSHVIPIVYGYPTSKDFQDYERGDLKLGGIITSGQQFKWFCKKCDRNF</sequence>
<evidence type="ECO:0000313" key="2">
    <source>
        <dbReference type="Proteomes" id="UP000075578"/>
    </source>
</evidence>
<name>A0A150INR6_9EURY</name>
<accession>A0A150INR6</accession>
<reference evidence="1 2" key="1">
    <citation type="journal article" date="2016" name="ISME J.">
        <title>Chasing the elusive Euryarchaeota class WSA2: genomes reveal a uniquely fastidious methyl-reducing methanogen.</title>
        <authorList>
            <person name="Nobu M.K."/>
            <person name="Narihiro T."/>
            <person name="Kuroda K."/>
            <person name="Mei R."/>
            <person name="Liu W.T."/>
        </authorList>
    </citation>
    <scope>NUCLEOTIDE SEQUENCE [LARGE SCALE GENOMIC DNA]</scope>
    <source>
        <strain evidence="1">U1lsi0528_Bin089</strain>
    </source>
</reference>
<protein>
    <submittedName>
        <fullName evidence="1">Uncharacterized protein</fullName>
    </submittedName>
</protein>